<dbReference type="EMBL" id="JBHTHZ010000005">
    <property type="protein sequence ID" value="MFD0793754.1"/>
    <property type="molecule type" value="Genomic_DNA"/>
</dbReference>
<organism evidence="3 4">
    <name type="scientific">Mucilaginibacter litoreus</name>
    <dbReference type="NCBI Taxonomy" id="1048221"/>
    <lineage>
        <taxon>Bacteria</taxon>
        <taxon>Pseudomonadati</taxon>
        <taxon>Bacteroidota</taxon>
        <taxon>Sphingobacteriia</taxon>
        <taxon>Sphingobacteriales</taxon>
        <taxon>Sphingobacteriaceae</taxon>
        <taxon>Mucilaginibacter</taxon>
    </lineage>
</organism>
<keyword evidence="4" id="KW-1185">Reference proteome</keyword>
<evidence type="ECO:0000313" key="4">
    <source>
        <dbReference type="Proteomes" id="UP001597010"/>
    </source>
</evidence>
<dbReference type="InterPro" id="IPR050116">
    <property type="entry name" value="DNA_polymerase-Y"/>
</dbReference>
<dbReference type="Gene3D" id="3.30.70.270">
    <property type="match status" value="1"/>
</dbReference>
<dbReference type="SUPFAM" id="SSF56672">
    <property type="entry name" value="DNA/RNA polymerases"/>
    <property type="match status" value="1"/>
</dbReference>
<comment type="caution">
    <text evidence="3">The sequence shown here is derived from an EMBL/GenBank/DDBJ whole genome shotgun (WGS) entry which is preliminary data.</text>
</comment>
<accession>A0ABW3ATU3</accession>
<evidence type="ECO:0000313" key="3">
    <source>
        <dbReference type="EMBL" id="MFD0793754.1"/>
    </source>
</evidence>
<dbReference type="PANTHER" id="PTHR11076:SF34">
    <property type="entry name" value="PROTEIN UMUC"/>
    <property type="match status" value="1"/>
</dbReference>
<dbReference type="Pfam" id="PF11799">
    <property type="entry name" value="IMS_C"/>
    <property type="match status" value="1"/>
</dbReference>
<reference evidence="4" key="1">
    <citation type="journal article" date="2019" name="Int. J. Syst. Evol. Microbiol.">
        <title>The Global Catalogue of Microorganisms (GCM) 10K type strain sequencing project: providing services to taxonomists for standard genome sequencing and annotation.</title>
        <authorList>
            <consortium name="The Broad Institute Genomics Platform"/>
            <consortium name="The Broad Institute Genome Sequencing Center for Infectious Disease"/>
            <person name="Wu L."/>
            <person name="Ma J."/>
        </authorList>
    </citation>
    <scope>NUCLEOTIDE SEQUENCE [LARGE SCALE GENOMIC DNA]</scope>
    <source>
        <strain evidence="4">CCUG 61484</strain>
    </source>
</reference>
<dbReference type="Gene3D" id="1.10.150.20">
    <property type="entry name" value="5' to 3' exonuclease, C-terminal subdomain"/>
    <property type="match status" value="1"/>
</dbReference>
<sequence>MAFLFSTYLIFAKIISIFVNVNQNSTEIKAEPRVLFVDMNSYFARCEQQVNYWLRNRPVGVCVYTGKYGCVISLSTEAKDRGLKAGMRLNDAMAICPDLVPVESNPARYRDFHKKIINVMRQYCNDVVPKSIDEAIINLTNYDHADPMKVAVSIKADILSKVGDWLTCSVGIAPNAFLAKLASVRGKKQGGLMMISPQNIDEVLSGLKLGDLPGIGANMAYRLERADVKTPLEMRYCPPQRLKSIFKSIDGIYWHYRLNFIETNIVAHEYRGMQAMRQISAEKRQHINYIDQLFMTLCLTLEKRMVHHKFYCKSVGFTARYADNTRWDDAFTISVPVQDAISLMRMIRSRIEKFEAATSSGPIINTDIIQMRVAVTNFVNNGNMLYSLFEDMDRKETALKTMHQIKDKFGSDKLIRAVEMTDGKVIKDVIGFGSVKDLTDLDYK</sequence>
<evidence type="ECO:0000256" key="1">
    <source>
        <dbReference type="ARBA" id="ARBA00010945"/>
    </source>
</evidence>
<dbReference type="InterPro" id="IPR001126">
    <property type="entry name" value="UmuC"/>
</dbReference>
<dbReference type="PROSITE" id="PS50173">
    <property type="entry name" value="UMUC"/>
    <property type="match status" value="1"/>
</dbReference>
<feature type="domain" description="UmuC" evidence="2">
    <location>
        <begin position="34"/>
        <end position="216"/>
    </location>
</feature>
<dbReference type="Pfam" id="PF00817">
    <property type="entry name" value="IMS"/>
    <property type="match status" value="1"/>
</dbReference>
<name>A0ABW3ATU3_9SPHI</name>
<dbReference type="Proteomes" id="UP001597010">
    <property type="component" value="Unassembled WGS sequence"/>
</dbReference>
<dbReference type="RefSeq" id="WP_377114009.1">
    <property type="nucleotide sequence ID" value="NZ_JBHTHZ010000005.1"/>
</dbReference>
<dbReference type="InterPro" id="IPR043502">
    <property type="entry name" value="DNA/RNA_pol_sf"/>
</dbReference>
<dbReference type="InterPro" id="IPR043128">
    <property type="entry name" value="Rev_trsase/Diguanyl_cyclase"/>
</dbReference>
<dbReference type="InterPro" id="IPR017961">
    <property type="entry name" value="DNA_pol_Y-fam_little_finger"/>
</dbReference>
<protein>
    <submittedName>
        <fullName evidence="3">DNA polymerase IV</fullName>
    </submittedName>
</protein>
<gene>
    <name evidence="3" type="ORF">ACFQZX_09000</name>
</gene>
<proteinExistence type="inferred from homology"/>
<dbReference type="Gene3D" id="3.40.1170.60">
    <property type="match status" value="1"/>
</dbReference>
<comment type="similarity">
    <text evidence="1">Belongs to the DNA polymerase type-Y family.</text>
</comment>
<evidence type="ECO:0000259" key="2">
    <source>
        <dbReference type="PROSITE" id="PS50173"/>
    </source>
</evidence>
<dbReference type="PANTHER" id="PTHR11076">
    <property type="entry name" value="DNA REPAIR POLYMERASE UMUC / TRANSFERASE FAMILY MEMBER"/>
    <property type="match status" value="1"/>
</dbReference>